<dbReference type="GO" id="GO:0005112">
    <property type="term" value="F:Notch binding"/>
    <property type="evidence" value="ECO:0007669"/>
    <property type="project" value="TreeGrafter"/>
</dbReference>
<evidence type="ECO:0000259" key="19">
    <source>
        <dbReference type="PROSITE" id="PS50026"/>
    </source>
</evidence>
<feature type="disulfide bond" evidence="16">
    <location>
        <begin position="597"/>
        <end position="606"/>
    </location>
</feature>
<evidence type="ECO:0000256" key="11">
    <source>
        <dbReference type="ARBA" id="ARBA00022837"/>
    </source>
</evidence>
<keyword evidence="7 16" id="KW-0245">EGF-like domain</keyword>
<evidence type="ECO:0000256" key="7">
    <source>
        <dbReference type="ARBA" id="ARBA00022536"/>
    </source>
</evidence>
<evidence type="ECO:0000256" key="6">
    <source>
        <dbReference type="ARBA" id="ARBA00022525"/>
    </source>
</evidence>
<organism evidence="20 21">
    <name type="scientific">Exaiptasia diaphana</name>
    <name type="common">Tropical sea anemone</name>
    <name type="synonym">Aiptasia pulchella</name>
    <dbReference type="NCBI Taxonomy" id="2652724"/>
    <lineage>
        <taxon>Eukaryota</taxon>
        <taxon>Metazoa</taxon>
        <taxon>Cnidaria</taxon>
        <taxon>Anthozoa</taxon>
        <taxon>Hexacorallia</taxon>
        <taxon>Actiniaria</taxon>
        <taxon>Aiptasiidae</taxon>
        <taxon>Exaiptasia</taxon>
    </lineage>
</organism>
<keyword evidence="21" id="KW-1185">Reference proteome</keyword>
<dbReference type="PROSITE" id="PS01186">
    <property type="entry name" value="EGF_2"/>
    <property type="match status" value="3"/>
</dbReference>
<evidence type="ECO:0000256" key="12">
    <source>
        <dbReference type="ARBA" id="ARBA00022989"/>
    </source>
</evidence>
<dbReference type="GO" id="GO:0120025">
    <property type="term" value="C:plasma membrane bounded cell projection"/>
    <property type="evidence" value="ECO:0007669"/>
    <property type="project" value="UniProtKB-ARBA"/>
</dbReference>
<keyword evidence="10" id="KW-0677">Repeat</keyword>
<feature type="region of interest" description="Disordered" evidence="17">
    <location>
        <begin position="793"/>
        <end position="813"/>
    </location>
</feature>
<dbReference type="GO" id="GO:0071944">
    <property type="term" value="C:cell periphery"/>
    <property type="evidence" value="ECO:0007669"/>
    <property type="project" value="UniProtKB-ARBA"/>
</dbReference>
<keyword evidence="9 18" id="KW-0732">Signal</keyword>
<feature type="domain" description="EGF-like" evidence="19">
    <location>
        <begin position="571"/>
        <end position="607"/>
    </location>
</feature>
<evidence type="ECO:0000256" key="5">
    <source>
        <dbReference type="ARBA" id="ARBA00022490"/>
    </source>
</evidence>
<comment type="similarity">
    <text evidence="4">Belongs to the EGF domain peptide family.</text>
</comment>
<dbReference type="Proteomes" id="UP000887567">
    <property type="component" value="Unplaced"/>
</dbReference>
<feature type="chain" id="PRO_5037379789" description="EGF-like domain-containing protein" evidence="18">
    <location>
        <begin position="17"/>
        <end position="813"/>
    </location>
</feature>
<keyword evidence="5" id="KW-0963">Cytoplasm</keyword>
<dbReference type="GO" id="GO:0007399">
    <property type="term" value="P:nervous system development"/>
    <property type="evidence" value="ECO:0007669"/>
    <property type="project" value="UniProtKB-ARBA"/>
</dbReference>
<dbReference type="PANTHER" id="PTHR12916:SF11">
    <property type="entry name" value="MUCIN-4"/>
    <property type="match status" value="1"/>
</dbReference>
<dbReference type="InterPro" id="IPR001881">
    <property type="entry name" value="EGF-like_Ca-bd_dom"/>
</dbReference>
<protein>
    <recommendedName>
        <fullName evidence="19">EGF-like domain-containing protein</fullName>
    </recommendedName>
</protein>
<feature type="domain" description="EGF-like" evidence="19">
    <location>
        <begin position="608"/>
        <end position="644"/>
    </location>
</feature>
<dbReference type="GO" id="GO:0016020">
    <property type="term" value="C:membrane"/>
    <property type="evidence" value="ECO:0007669"/>
    <property type="project" value="UniProtKB-SubCell"/>
</dbReference>
<keyword evidence="13" id="KW-0472">Membrane</keyword>
<dbReference type="GO" id="GO:0005576">
    <property type="term" value="C:extracellular region"/>
    <property type="evidence" value="ECO:0007669"/>
    <property type="project" value="UniProtKB-SubCell"/>
</dbReference>
<keyword evidence="12" id="KW-1133">Transmembrane helix</keyword>
<dbReference type="Pfam" id="PF00008">
    <property type="entry name" value="EGF"/>
    <property type="match status" value="3"/>
</dbReference>
<dbReference type="GO" id="GO:0005509">
    <property type="term" value="F:calcium ion binding"/>
    <property type="evidence" value="ECO:0007669"/>
    <property type="project" value="InterPro"/>
</dbReference>
<feature type="signal peptide" evidence="18">
    <location>
        <begin position="1"/>
        <end position="16"/>
    </location>
</feature>
<feature type="domain" description="EGF-like" evidence="19">
    <location>
        <begin position="682"/>
        <end position="719"/>
    </location>
</feature>
<dbReference type="FunFam" id="2.10.25.10:FF:000247">
    <property type="entry name" value="Delta/notch like EGF repeat containing"/>
    <property type="match status" value="1"/>
</dbReference>
<keyword evidence="11" id="KW-0106">Calcium</keyword>
<evidence type="ECO:0000256" key="4">
    <source>
        <dbReference type="ARBA" id="ARBA00006373"/>
    </source>
</evidence>
<accession>A0A913YJR5</accession>
<comment type="caution">
    <text evidence="16">Lacks conserved residue(s) required for the propagation of feature annotation.</text>
</comment>
<sequence>MWLVLGVLFLARSLWASEWSTERKSRNKLAFHDIQDVFFRNPQRSSVINRHSSSRASKAKDIDNRELISTKISPTGWVTKCRGLECVSTASSSSASNFLNKALNVLDRFPSLNSDSKKIFYKPELSLAKTLATSAGVEETHLQNGANNSTRLTKKSHGKINPDYNAKRQDWLGITEGHNIYGPHLGNRQGPIHVMDPFYSNGNAGNMHSTHNGYRVHHSPFRGNTIHHGNMAPPFITHHRRHPLPDFKFNDGPIPPYPDLPGLLPNTGVNFPIHHYPDTPFAPGVMHHPVEGNFPIHNYPDGQAIPGIVHHATASNYAETPPIVPGVLHHEMDTTLPVHHFADNPMVPDVMHTAAVPTFPIHHYSGPPVPGIVHQAANGELPVHHYVEPSGDLPGFLHQEGGVNLPVHHFPGPPHILNGADALHQAIVPQQIALPVPPPVEPQIIPFPAPPPVEVHKVPFPVPYPVPLPPQIKEVPIPIKVPVRTPPEVQKYYYPVGVPQPGQIHHVPYPVYIRQPPQVAPYFVRVLSPPERIPVAIPSPPKIVVQRVPYPILIPRPVHIIHREPQLYSVESGHCNMNPCVNGGTCSAFKEYYKCHCQEGFKGVHCEEQSRCHPNPCRNLGICTELEKEYECTCQPGYKGINCELPDPCTPTPCKNSAICAQVGNSYDCQCKIGWIGRDCGIESKCLPINPCQNGGVCSEALGSYHCNCGRAWQGLNCEIQGANSPSQLWQPSTHNMNLPTGGCARCHPNAYCNQNRCVCYPGYIGNGIVCDAVFQHKMMTSKETYFPYKRQRVSSGKRQPLPNITKQNSSWD</sequence>
<evidence type="ECO:0000256" key="3">
    <source>
        <dbReference type="ARBA" id="ARBA00004613"/>
    </source>
</evidence>
<feature type="compositionally biased region" description="Polar residues" evidence="17">
    <location>
        <begin position="794"/>
        <end position="813"/>
    </location>
</feature>
<dbReference type="FunFam" id="2.10.25.10:FF:000173">
    <property type="entry name" value="Neurogenic locus notch protein 2"/>
    <property type="match status" value="1"/>
</dbReference>
<keyword evidence="14 16" id="KW-1015">Disulfide bond</keyword>
<dbReference type="OrthoDB" id="5989614at2759"/>
<evidence type="ECO:0000256" key="1">
    <source>
        <dbReference type="ARBA" id="ARBA00004167"/>
    </source>
</evidence>
<dbReference type="EnsemblMetazoa" id="XM_028659472.1">
    <property type="protein sequence ID" value="XP_028515273.1"/>
    <property type="gene ID" value="LOC110240410"/>
</dbReference>
<proteinExistence type="inferred from homology"/>
<feature type="disulfide bond" evidence="16">
    <location>
        <begin position="709"/>
        <end position="718"/>
    </location>
</feature>
<evidence type="ECO:0000256" key="8">
    <source>
        <dbReference type="ARBA" id="ARBA00022692"/>
    </source>
</evidence>
<dbReference type="RefSeq" id="XP_028515273.1">
    <property type="nucleotide sequence ID" value="XM_028659472.1"/>
</dbReference>
<evidence type="ECO:0000256" key="17">
    <source>
        <dbReference type="SAM" id="MobiDB-lite"/>
    </source>
</evidence>
<feature type="disulfide bond" evidence="16">
    <location>
        <begin position="671"/>
        <end position="680"/>
    </location>
</feature>
<feature type="domain" description="EGF-like" evidence="19">
    <location>
        <begin position="645"/>
        <end position="681"/>
    </location>
</feature>
<dbReference type="GO" id="GO:0007219">
    <property type="term" value="P:Notch signaling pathway"/>
    <property type="evidence" value="ECO:0007669"/>
    <property type="project" value="TreeGrafter"/>
</dbReference>
<dbReference type="AlphaFoldDB" id="A0A913YJR5"/>
<comment type="subcellular location">
    <subcellularLocation>
        <location evidence="2">Cytoplasm</location>
    </subcellularLocation>
    <subcellularLocation>
        <location evidence="1">Membrane</location>
        <topology evidence="1">Single-pass membrane protein</topology>
    </subcellularLocation>
    <subcellularLocation>
        <location evidence="3">Secreted</location>
    </subcellularLocation>
</comment>
<evidence type="ECO:0000313" key="21">
    <source>
        <dbReference type="Proteomes" id="UP000887567"/>
    </source>
</evidence>
<dbReference type="PANTHER" id="PTHR12916">
    <property type="entry name" value="CYTOCHROME C OXIDASE POLYPEPTIDE VIC-2"/>
    <property type="match status" value="1"/>
</dbReference>
<keyword evidence="8" id="KW-0812">Transmembrane</keyword>
<dbReference type="InterPro" id="IPR000742">
    <property type="entry name" value="EGF"/>
</dbReference>
<evidence type="ECO:0000256" key="16">
    <source>
        <dbReference type="PROSITE-ProRule" id="PRU00076"/>
    </source>
</evidence>
<dbReference type="SMART" id="SM00179">
    <property type="entry name" value="EGF_CA"/>
    <property type="match status" value="4"/>
</dbReference>
<evidence type="ECO:0000313" key="20">
    <source>
        <dbReference type="EnsemblMetazoa" id="XP_028515273.1"/>
    </source>
</evidence>
<evidence type="ECO:0000256" key="2">
    <source>
        <dbReference type="ARBA" id="ARBA00004496"/>
    </source>
</evidence>
<dbReference type="SMART" id="SM00181">
    <property type="entry name" value="EGF"/>
    <property type="match status" value="5"/>
</dbReference>
<evidence type="ECO:0000256" key="15">
    <source>
        <dbReference type="ARBA" id="ARBA00023180"/>
    </source>
</evidence>
<dbReference type="FunFam" id="2.10.25.10:FF:000425">
    <property type="entry name" value="Eyes shut homolog"/>
    <property type="match status" value="1"/>
</dbReference>
<dbReference type="CDD" id="cd00054">
    <property type="entry name" value="EGF_CA"/>
    <property type="match status" value="4"/>
</dbReference>
<dbReference type="GeneID" id="110240410"/>
<dbReference type="Gene3D" id="2.10.25.10">
    <property type="entry name" value="Laminin"/>
    <property type="match status" value="5"/>
</dbReference>
<evidence type="ECO:0000256" key="10">
    <source>
        <dbReference type="ARBA" id="ARBA00022737"/>
    </source>
</evidence>
<evidence type="ECO:0000256" key="14">
    <source>
        <dbReference type="ARBA" id="ARBA00023157"/>
    </source>
</evidence>
<reference evidence="20" key="1">
    <citation type="submission" date="2022-11" db="UniProtKB">
        <authorList>
            <consortium name="EnsemblMetazoa"/>
        </authorList>
    </citation>
    <scope>IDENTIFICATION</scope>
</reference>
<keyword evidence="15" id="KW-0325">Glycoprotein</keyword>
<keyword evidence="6" id="KW-0964">Secreted</keyword>
<dbReference type="PROSITE" id="PS00022">
    <property type="entry name" value="EGF_1"/>
    <property type="match status" value="4"/>
</dbReference>
<dbReference type="GO" id="GO:0005737">
    <property type="term" value="C:cytoplasm"/>
    <property type="evidence" value="ECO:0007669"/>
    <property type="project" value="UniProtKB-SubCell"/>
</dbReference>
<evidence type="ECO:0000256" key="9">
    <source>
        <dbReference type="ARBA" id="ARBA00022729"/>
    </source>
</evidence>
<dbReference type="PROSITE" id="PS50026">
    <property type="entry name" value="EGF_3"/>
    <property type="match status" value="4"/>
</dbReference>
<dbReference type="SUPFAM" id="SSF57196">
    <property type="entry name" value="EGF/Laminin"/>
    <property type="match status" value="4"/>
</dbReference>
<evidence type="ECO:0000256" key="18">
    <source>
        <dbReference type="SAM" id="SignalP"/>
    </source>
</evidence>
<name>A0A913YJR5_EXADI</name>
<feature type="disulfide bond" evidence="16">
    <location>
        <begin position="634"/>
        <end position="643"/>
    </location>
</feature>
<evidence type="ECO:0000256" key="13">
    <source>
        <dbReference type="ARBA" id="ARBA00023136"/>
    </source>
</evidence>